<keyword evidence="1" id="KW-0833">Ubl conjugation pathway</keyword>
<evidence type="ECO:0000313" key="6">
    <source>
        <dbReference type="EMBL" id="GJN37320.1"/>
    </source>
</evidence>
<name>A0AAV5FS72_ELECO</name>
<gene>
    <name evidence="6" type="primary">gb26258</name>
    <name evidence="6" type="ORF">PR202_gb26258</name>
</gene>
<dbReference type="Proteomes" id="UP001054889">
    <property type="component" value="Unassembled WGS sequence"/>
</dbReference>
<feature type="domain" description="NPH3" evidence="5">
    <location>
        <begin position="45"/>
        <end position="339"/>
    </location>
</feature>
<feature type="region of interest" description="Disordered" evidence="4">
    <location>
        <begin position="1"/>
        <end position="38"/>
    </location>
</feature>
<keyword evidence="3" id="KW-0175">Coiled coil</keyword>
<evidence type="ECO:0000256" key="3">
    <source>
        <dbReference type="SAM" id="Coils"/>
    </source>
</evidence>
<feature type="compositionally biased region" description="Basic and acidic residues" evidence="4">
    <location>
        <begin position="435"/>
        <end position="453"/>
    </location>
</feature>
<dbReference type="Pfam" id="PF03000">
    <property type="entry name" value="NPH3"/>
    <property type="match status" value="1"/>
</dbReference>
<proteinExistence type="inferred from homology"/>
<accession>A0AAV5FS72</accession>
<dbReference type="PANTHER" id="PTHR32370">
    <property type="entry name" value="OS12G0117600 PROTEIN"/>
    <property type="match status" value="1"/>
</dbReference>
<reference evidence="6" key="2">
    <citation type="submission" date="2021-12" db="EMBL/GenBank/DDBJ databases">
        <title>Resequencing data analysis of finger millet.</title>
        <authorList>
            <person name="Hatakeyama M."/>
            <person name="Aluri S."/>
            <person name="Balachadran M.T."/>
            <person name="Sivarajan S.R."/>
            <person name="Poveda L."/>
            <person name="Shimizu-Inatsugi R."/>
            <person name="Schlapbach R."/>
            <person name="Sreeman S.M."/>
            <person name="Shimizu K.K."/>
        </authorList>
    </citation>
    <scope>NUCLEOTIDE SEQUENCE</scope>
</reference>
<feature type="coiled-coil region" evidence="3">
    <location>
        <begin position="372"/>
        <end position="406"/>
    </location>
</feature>
<protein>
    <recommendedName>
        <fullName evidence="5">NPH3 domain-containing protein</fullName>
    </recommendedName>
</protein>
<dbReference type="InterPro" id="IPR027356">
    <property type="entry name" value="NPH3_dom"/>
</dbReference>
<comment type="caution">
    <text evidence="6">The sequence shown here is derived from an EMBL/GenBank/DDBJ whole genome shotgun (WGS) entry which is preliminary data.</text>
</comment>
<feature type="region of interest" description="Disordered" evidence="4">
    <location>
        <begin position="435"/>
        <end position="468"/>
    </location>
</feature>
<sequence length="468" mass="49491">MTKSSSSQSPSPKTPSPRAATTAGGGGPAEHARSASEPWLVAATSASSDDSCVNDVENFARTVAAVKSKASATCAARPDLLASVLSHYAAKWLPDVSPSPSSSSASASASGRFLPPESPTATWLKRRLLLESLVAALPPDTTNGCGAAADDGITCDFLLKLLRAGSMVGADTAVVRDLEARAARRLDQATLGAVMIPAFGHAGGPSAALLLDVPLVLRLVRGFLKDGKSGGGGAAAARVARLVDAYLAEAALEAGLRPAEFEELARAVPAHARPADDALYRAVDTYLKAHPNTSKEEKKSLCRLIDARKLTAEAAAHAVQNDRLPVRSVMQVLFSEHGKLNRLAELSTSFSGQRSPNPALELPGRCPSKREVLAQHQEVRRLREDVARLQMQCNALQAQVDRLTSERRRRGGGGFFKWSTFWFGGGMGADVARVDDSEIGMERRTPPKGKKDSTTTATPNAKWRKSTS</sequence>
<comment type="similarity">
    <text evidence="2">Belongs to the NPH3 family.</text>
</comment>
<dbReference type="InterPro" id="IPR043454">
    <property type="entry name" value="NPH3/RPT2-like"/>
</dbReference>
<evidence type="ECO:0000313" key="7">
    <source>
        <dbReference type="Proteomes" id="UP001054889"/>
    </source>
</evidence>
<organism evidence="6 7">
    <name type="scientific">Eleusine coracana subsp. coracana</name>
    <dbReference type="NCBI Taxonomy" id="191504"/>
    <lineage>
        <taxon>Eukaryota</taxon>
        <taxon>Viridiplantae</taxon>
        <taxon>Streptophyta</taxon>
        <taxon>Embryophyta</taxon>
        <taxon>Tracheophyta</taxon>
        <taxon>Spermatophyta</taxon>
        <taxon>Magnoliopsida</taxon>
        <taxon>Liliopsida</taxon>
        <taxon>Poales</taxon>
        <taxon>Poaceae</taxon>
        <taxon>PACMAD clade</taxon>
        <taxon>Chloridoideae</taxon>
        <taxon>Cynodonteae</taxon>
        <taxon>Eleusininae</taxon>
        <taxon>Eleusine</taxon>
    </lineage>
</organism>
<evidence type="ECO:0000256" key="4">
    <source>
        <dbReference type="SAM" id="MobiDB-lite"/>
    </source>
</evidence>
<dbReference type="AlphaFoldDB" id="A0AAV5FS72"/>
<evidence type="ECO:0000259" key="5">
    <source>
        <dbReference type="PROSITE" id="PS51649"/>
    </source>
</evidence>
<reference evidence="6" key="1">
    <citation type="journal article" date="2018" name="DNA Res.">
        <title>Multiple hybrid de novo genome assembly of finger millet, an orphan allotetraploid crop.</title>
        <authorList>
            <person name="Hatakeyama M."/>
            <person name="Aluri S."/>
            <person name="Balachadran M.T."/>
            <person name="Sivarajan S.R."/>
            <person name="Patrignani A."/>
            <person name="Gruter S."/>
            <person name="Poveda L."/>
            <person name="Shimizu-Inatsugi R."/>
            <person name="Baeten J."/>
            <person name="Francoijs K.J."/>
            <person name="Nataraja K.N."/>
            <person name="Reddy Y.A.N."/>
            <person name="Phadnis S."/>
            <person name="Ravikumar R.L."/>
            <person name="Schlapbach R."/>
            <person name="Sreeman S.M."/>
            <person name="Shimizu K.K."/>
        </authorList>
    </citation>
    <scope>NUCLEOTIDE SEQUENCE</scope>
</reference>
<evidence type="ECO:0000256" key="1">
    <source>
        <dbReference type="ARBA" id="ARBA00022786"/>
    </source>
</evidence>
<feature type="compositionally biased region" description="Low complexity" evidence="4">
    <location>
        <begin position="1"/>
        <end position="22"/>
    </location>
</feature>
<keyword evidence="7" id="KW-1185">Reference proteome</keyword>
<evidence type="ECO:0000256" key="2">
    <source>
        <dbReference type="PROSITE-ProRule" id="PRU00982"/>
    </source>
</evidence>
<dbReference type="PROSITE" id="PS51649">
    <property type="entry name" value="NPH3"/>
    <property type="match status" value="1"/>
</dbReference>
<dbReference type="EMBL" id="BQKI01000095">
    <property type="protein sequence ID" value="GJN37320.1"/>
    <property type="molecule type" value="Genomic_DNA"/>
</dbReference>